<protein>
    <submittedName>
        <fullName evidence="1">Uncharacterized protein</fullName>
    </submittedName>
</protein>
<proteinExistence type="predicted"/>
<organism evidence="1 2">
    <name type="scientific">Ixodes persulcatus</name>
    <name type="common">Taiga tick</name>
    <dbReference type="NCBI Taxonomy" id="34615"/>
    <lineage>
        <taxon>Eukaryota</taxon>
        <taxon>Metazoa</taxon>
        <taxon>Ecdysozoa</taxon>
        <taxon>Arthropoda</taxon>
        <taxon>Chelicerata</taxon>
        <taxon>Arachnida</taxon>
        <taxon>Acari</taxon>
        <taxon>Parasitiformes</taxon>
        <taxon>Ixodida</taxon>
        <taxon>Ixodoidea</taxon>
        <taxon>Ixodidae</taxon>
        <taxon>Ixodinae</taxon>
        <taxon>Ixodes</taxon>
    </lineage>
</organism>
<reference evidence="1 2" key="1">
    <citation type="journal article" date="2020" name="Cell">
        <title>Large-Scale Comparative Analyses of Tick Genomes Elucidate Their Genetic Diversity and Vector Capacities.</title>
        <authorList>
            <consortium name="Tick Genome and Microbiome Consortium (TIGMIC)"/>
            <person name="Jia N."/>
            <person name="Wang J."/>
            <person name="Shi W."/>
            <person name="Du L."/>
            <person name="Sun Y."/>
            <person name="Zhan W."/>
            <person name="Jiang J.F."/>
            <person name="Wang Q."/>
            <person name="Zhang B."/>
            <person name="Ji P."/>
            <person name="Bell-Sakyi L."/>
            <person name="Cui X.M."/>
            <person name="Yuan T.T."/>
            <person name="Jiang B.G."/>
            <person name="Yang W.F."/>
            <person name="Lam T.T."/>
            <person name="Chang Q.C."/>
            <person name="Ding S.J."/>
            <person name="Wang X.J."/>
            <person name="Zhu J.G."/>
            <person name="Ruan X.D."/>
            <person name="Zhao L."/>
            <person name="Wei J.T."/>
            <person name="Ye R.Z."/>
            <person name="Que T.C."/>
            <person name="Du C.H."/>
            <person name="Zhou Y.H."/>
            <person name="Cheng J.X."/>
            <person name="Dai P.F."/>
            <person name="Guo W.B."/>
            <person name="Han X.H."/>
            <person name="Huang E.J."/>
            <person name="Li L.F."/>
            <person name="Wei W."/>
            <person name="Gao Y.C."/>
            <person name="Liu J.Z."/>
            <person name="Shao H.Z."/>
            <person name="Wang X."/>
            <person name="Wang C.C."/>
            <person name="Yang T.C."/>
            <person name="Huo Q.B."/>
            <person name="Li W."/>
            <person name="Chen H.Y."/>
            <person name="Chen S.E."/>
            <person name="Zhou L.G."/>
            <person name="Ni X.B."/>
            <person name="Tian J.H."/>
            <person name="Sheng Y."/>
            <person name="Liu T."/>
            <person name="Pan Y.S."/>
            <person name="Xia L.Y."/>
            <person name="Li J."/>
            <person name="Zhao F."/>
            <person name="Cao W.C."/>
        </authorList>
    </citation>
    <scope>NUCLEOTIDE SEQUENCE [LARGE SCALE GENOMIC DNA]</scope>
    <source>
        <strain evidence="1">Iper-2018</strain>
    </source>
</reference>
<name>A0AC60PY95_IXOPE</name>
<dbReference type="Proteomes" id="UP000805193">
    <property type="component" value="Unassembled WGS sequence"/>
</dbReference>
<comment type="caution">
    <text evidence="1">The sequence shown here is derived from an EMBL/GenBank/DDBJ whole genome shotgun (WGS) entry which is preliminary data.</text>
</comment>
<accession>A0AC60PY95</accession>
<dbReference type="EMBL" id="JABSTQ010009757">
    <property type="protein sequence ID" value="KAG0426144.1"/>
    <property type="molecule type" value="Genomic_DNA"/>
</dbReference>
<evidence type="ECO:0000313" key="1">
    <source>
        <dbReference type="EMBL" id="KAG0426144.1"/>
    </source>
</evidence>
<sequence>MAATTSYTRTGLLEVYAKQQWHKVLATLEEDHLSLCLDETYEAPNNNNNGTLSDGEFSDIPDSIANTKRIVRVVKQDNNGLGISIKGGKENKMPILISKIFKGMAADMTEQLYVGDAILSVNGEDLRDATHDEAVRALKRAGKIVDLEGELSVGASAAASTGMPGRGAEACRCSPTRRPKGVCPSCAHFSLRRTLDGRIPLPRLQLHVRDLSAPLAAATTRRAALPLSGRVSECP</sequence>
<evidence type="ECO:0000313" key="2">
    <source>
        <dbReference type="Proteomes" id="UP000805193"/>
    </source>
</evidence>
<keyword evidence="2" id="KW-1185">Reference proteome</keyword>
<gene>
    <name evidence="1" type="ORF">HPB47_026732</name>
</gene>